<reference evidence="2" key="1">
    <citation type="submission" date="2014-09" db="EMBL/GenBank/DDBJ databases">
        <title>Genome sequence of the luminous mushroom Mycena chlorophos for searching fungal bioluminescence genes.</title>
        <authorList>
            <person name="Tanaka Y."/>
            <person name="Kasuga D."/>
            <person name="Oba Y."/>
            <person name="Hase S."/>
            <person name="Sato K."/>
            <person name="Oba Y."/>
            <person name="Sakakibara Y."/>
        </authorList>
    </citation>
    <scope>NUCLEOTIDE SEQUENCE</scope>
</reference>
<keyword evidence="3" id="KW-1185">Reference proteome</keyword>
<accession>A0ABQ0LVQ1</accession>
<gene>
    <name evidence="2" type="ORF">MCHLO_11952</name>
</gene>
<evidence type="ECO:0000313" key="3">
    <source>
        <dbReference type="Proteomes" id="UP000815677"/>
    </source>
</evidence>
<feature type="region of interest" description="Disordered" evidence="1">
    <location>
        <begin position="346"/>
        <end position="385"/>
    </location>
</feature>
<dbReference type="Proteomes" id="UP000815677">
    <property type="component" value="Unassembled WGS sequence"/>
</dbReference>
<feature type="compositionally biased region" description="Basic and acidic residues" evidence="1">
    <location>
        <begin position="168"/>
        <end position="178"/>
    </location>
</feature>
<evidence type="ECO:0000256" key="1">
    <source>
        <dbReference type="SAM" id="MobiDB-lite"/>
    </source>
</evidence>
<organism evidence="2 3">
    <name type="scientific">Mycena chlorophos</name>
    <name type="common">Agaric fungus</name>
    <name type="synonym">Agaricus chlorophos</name>
    <dbReference type="NCBI Taxonomy" id="658473"/>
    <lineage>
        <taxon>Eukaryota</taxon>
        <taxon>Fungi</taxon>
        <taxon>Dikarya</taxon>
        <taxon>Basidiomycota</taxon>
        <taxon>Agaricomycotina</taxon>
        <taxon>Agaricomycetes</taxon>
        <taxon>Agaricomycetidae</taxon>
        <taxon>Agaricales</taxon>
        <taxon>Marasmiineae</taxon>
        <taxon>Mycenaceae</taxon>
        <taxon>Mycena</taxon>
    </lineage>
</organism>
<proteinExistence type="predicted"/>
<name>A0ABQ0LVQ1_MYCCL</name>
<sequence>MSPPATPNPRPVFSDVSFAALSGLVKLAGAYVVARSLFLADLLSVAPVSEPGKLTTKTKLSGFAAPRTARQPPRKRTYHVLHVAELSLAPPAHPHSPRLQNDTAHVASVDKPRALRRHRPLVPRPSRRPPTPTPRIFHHPSLRHTTMTRPRATAPTRAPCPRRLAHTIPRDGDTAFHVHPTGRERLSRFSSHGRDARMGRAFALVVGLAVAEAGGVGDALQEGRACECPQVAETTKKLLVRVVRRCASTRRCSKRRRANAVATTRRRWYRIRVLNRMGAEMDGDVAGVGAHGHAGRMPLGGTRRWAGVWPSSVITLPPTVANEGDASVLGVILRPSMSKEMGGIEKEMREQDDGVEDREEEANATTRCLDSALPAAEHRSQGRRSSSLHCTGASLWLLFAGSDAGRWHAPRRAHNKPAPFATDEASDPNMSVPGWMPNVGGRGCMGFKILVARRQD</sequence>
<evidence type="ECO:0008006" key="4">
    <source>
        <dbReference type="Google" id="ProtNLM"/>
    </source>
</evidence>
<evidence type="ECO:0000313" key="2">
    <source>
        <dbReference type="EMBL" id="GAT55155.1"/>
    </source>
</evidence>
<protein>
    <recommendedName>
        <fullName evidence="4">Cytochrome P450</fullName>
    </recommendedName>
</protein>
<feature type="region of interest" description="Disordered" evidence="1">
    <location>
        <begin position="146"/>
        <end position="178"/>
    </location>
</feature>
<feature type="compositionally biased region" description="Low complexity" evidence="1">
    <location>
        <begin position="146"/>
        <end position="162"/>
    </location>
</feature>
<feature type="region of interest" description="Disordered" evidence="1">
    <location>
        <begin position="120"/>
        <end position="139"/>
    </location>
</feature>
<dbReference type="EMBL" id="DF848926">
    <property type="protein sequence ID" value="GAT55155.1"/>
    <property type="molecule type" value="Genomic_DNA"/>
</dbReference>
<feature type="compositionally biased region" description="Acidic residues" evidence="1">
    <location>
        <begin position="353"/>
        <end position="362"/>
    </location>
</feature>